<gene>
    <name evidence="1" type="ORF">EF294_02025</name>
</gene>
<dbReference type="EMBL" id="RKMH01000002">
    <property type="protein sequence ID" value="RPA65567.1"/>
    <property type="molecule type" value="Genomic_DNA"/>
</dbReference>
<organism evidence="1 2">
    <name type="scientific">Gordonia oryzae</name>
    <dbReference type="NCBI Taxonomy" id="2487349"/>
    <lineage>
        <taxon>Bacteria</taxon>
        <taxon>Bacillati</taxon>
        <taxon>Actinomycetota</taxon>
        <taxon>Actinomycetes</taxon>
        <taxon>Mycobacteriales</taxon>
        <taxon>Gordoniaceae</taxon>
        <taxon>Gordonia</taxon>
    </lineage>
</organism>
<reference evidence="1 2" key="1">
    <citation type="submission" date="2018-11" db="EMBL/GenBank/DDBJ databases">
        <title>Draft genome sequence of Gordonia sp. RS15-1S isolated from rice stems.</title>
        <authorList>
            <person name="Muangham S."/>
        </authorList>
    </citation>
    <scope>NUCLEOTIDE SEQUENCE [LARGE SCALE GENOMIC DNA]</scope>
    <source>
        <strain evidence="1 2">RS15-1S</strain>
    </source>
</reference>
<keyword evidence="2" id="KW-1185">Reference proteome</keyword>
<dbReference type="Proteomes" id="UP000267536">
    <property type="component" value="Unassembled WGS sequence"/>
</dbReference>
<protein>
    <submittedName>
        <fullName evidence="1">Uncharacterized protein</fullName>
    </submittedName>
</protein>
<proteinExistence type="predicted"/>
<dbReference type="AlphaFoldDB" id="A0A3N4GVU9"/>
<sequence>MLRSARSVDQSVHLELRKAVVHALMDQLGYLDREPAHQVVLAEKHDQFLCASTANRNSPGSRVATHPAA</sequence>
<comment type="caution">
    <text evidence="1">The sequence shown here is derived from an EMBL/GenBank/DDBJ whole genome shotgun (WGS) entry which is preliminary data.</text>
</comment>
<evidence type="ECO:0000313" key="2">
    <source>
        <dbReference type="Proteomes" id="UP000267536"/>
    </source>
</evidence>
<name>A0A3N4GVU9_9ACTN</name>
<evidence type="ECO:0000313" key="1">
    <source>
        <dbReference type="EMBL" id="RPA65567.1"/>
    </source>
</evidence>
<accession>A0A3N4GVU9</accession>